<evidence type="ECO:0000259" key="13">
    <source>
        <dbReference type="PROSITE" id="PS51198"/>
    </source>
</evidence>
<dbReference type="Gene3D" id="1.10.10.160">
    <property type="match status" value="1"/>
</dbReference>
<keyword evidence="4 12" id="KW-0347">Helicase</keyword>
<keyword evidence="15" id="KW-1185">Reference proteome</keyword>
<evidence type="ECO:0000256" key="9">
    <source>
        <dbReference type="ARBA" id="ARBA00034808"/>
    </source>
</evidence>
<comment type="catalytic activity">
    <reaction evidence="8">
        <text>Couples ATP hydrolysis with the unwinding of duplex DNA by translocating in the 3'-5' direction.</text>
        <dbReference type="EC" id="5.6.2.4"/>
    </reaction>
</comment>
<dbReference type="EC" id="5.6.2.4" evidence="9"/>
<dbReference type="Pfam" id="PF00580">
    <property type="entry name" value="UvrD-helicase"/>
    <property type="match status" value="1"/>
</dbReference>
<dbReference type="GO" id="GO:0000725">
    <property type="term" value="P:recombinational repair"/>
    <property type="evidence" value="ECO:0007669"/>
    <property type="project" value="TreeGrafter"/>
</dbReference>
<comment type="catalytic activity">
    <reaction evidence="11">
        <text>ATP + H2O = ADP + phosphate + H(+)</text>
        <dbReference type="Rhea" id="RHEA:13065"/>
        <dbReference type="ChEBI" id="CHEBI:15377"/>
        <dbReference type="ChEBI" id="CHEBI:15378"/>
        <dbReference type="ChEBI" id="CHEBI:30616"/>
        <dbReference type="ChEBI" id="CHEBI:43474"/>
        <dbReference type="ChEBI" id="CHEBI:456216"/>
        <dbReference type="EC" id="5.6.2.4"/>
    </reaction>
</comment>
<dbReference type="PROSITE" id="PS51198">
    <property type="entry name" value="UVRD_HELICASE_ATP_BIND"/>
    <property type="match status" value="1"/>
</dbReference>
<accession>A0AAW4ZXL7</accession>
<evidence type="ECO:0000256" key="5">
    <source>
        <dbReference type="ARBA" id="ARBA00022840"/>
    </source>
</evidence>
<dbReference type="GO" id="GO:0005524">
    <property type="term" value="F:ATP binding"/>
    <property type="evidence" value="ECO:0007669"/>
    <property type="project" value="UniProtKB-UniRule"/>
</dbReference>
<dbReference type="InterPro" id="IPR014017">
    <property type="entry name" value="DNA_helicase_UvrD-like_C"/>
</dbReference>
<keyword evidence="7" id="KW-0413">Isomerase</keyword>
<proteinExistence type="inferred from homology"/>
<evidence type="ECO:0000256" key="12">
    <source>
        <dbReference type="PROSITE-ProRule" id="PRU00560"/>
    </source>
</evidence>
<dbReference type="Proteomes" id="UP000814172">
    <property type="component" value="Unassembled WGS sequence"/>
</dbReference>
<evidence type="ECO:0000256" key="2">
    <source>
        <dbReference type="ARBA" id="ARBA00022741"/>
    </source>
</evidence>
<dbReference type="Gene3D" id="3.40.50.300">
    <property type="entry name" value="P-loop containing nucleotide triphosphate hydrolases"/>
    <property type="match status" value="2"/>
</dbReference>
<dbReference type="PANTHER" id="PTHR11070:SF2">
    <property type="entry name" value="ATP-DEPENDENT DNA HELICASE SRS2"/>
    <property type="match status" value="1"/>
</dbReference>
<evidence type="ECO:0000256" key="8">
    <source>
        <dbReference type="ARBA" id="ARBA00034617"/>
    </source>
</evidence>
<evidence type="ECO:0000256" key="6">
    <source>
        <dbReference type="ARBA" id="ARBA00023125"/>
    </source>
</evidence>
<dbReference type="Pfam" id="PF13361">
    <property type="entry name" value="UvrD_C"/>
    <property type="match status" value="1"/>
</dbReference>
<gene>
    <name evidence="14" type="ORF">GIW75_04860</name>
</gene>
<evidence type="ECO:0000256" key="7">
    <source>
        <dbReference type="ARBA" id="ARBA00023235"/>
    </source>
</evidence>
<comment type="caution">
    <text evidence="14">The sequence shown here is derived from an EMBL/GenBank/DDBJ whole genome shotgun (WGS) entry which is preliminary data.</text>
</comment>
<evidence type="ECO:0000256" key="4">
    <source>
        <dbReference type="ARBA" id="ARBA00022806"/>
    </source>
</evidence>
<evidence type="ECO:0000313" key="15">
    <source>
        <dbReference type="Proteomes" id="UP000814172"/>
    </source>
</evidence>
<sequence length="597" mass="67757">MFTWTSRELNAEQSEAVLLPGSVFLVACPGSGKTRALTYKIAYELSRLESDRQFIVAITYTHRAADEIQERIEDLGVDTSRLWIGTIHSFCLEWIIKPYGIYAPELAHGYRVIDQHEREKLLERLCAPYASQRVSHYDCDYFFTTDGYYLGCPNAGKHAIIHRVLVEYFRILAENRQIDFELILWHASQLIDLNPAISVLLSKLFALILVDEYQDTKQIQYSILGSILRAGAGATRLFMVGDPNQAIYGSLGGYPIEIGELRRLTEVRIAEQQLSQNYRSSSRIIDYFGNFNVYNTAIAAAGDGRVYPSLVSYDSGVTRDDLVHEIVRLIRHNVETLGIPPSEVCVLAPQWLHLASMTRQLVVNMPDYQFDGPGMVPFARDIENFWYKLSRLALTEPSPSLYVRRLRWAGEVISEMKDAGIETSRLSRKSFLRECNAIPIDEDNGLAYLRRFFATLFERLGIQISDFAQLQEHHQAFFESSESRIAKLEAEGVDAIGDIAFFRKVFQNRTGITVSTIHGVKGAEFDVVIAYALLEGMVPHFNDADGDTSAQKLLYVVGSRARKNLHLFSETGRKRGRYNVYVPTRMLAACVFNYDDV</sequence>
<evidence type="ECO:0000256" key="11">
    <source>
        <dbReference type="ARBA" id="ARBA00048988"/>
    </source>
</evidence>
<dbReference type="AlphaFoldDB" id="A0AAW4ZXL7"/>
<keyword evidence="3 12" id="KW-0378">Hydrolase</keyword>
<keyword evidence="2 12" id="KW-0547">Nucleotide-binding</keyword>
<dbReference type="InterPro" id="IPR027417">
    <property type="entry name" value="P-loop_NTPase"/>
</dbReference>
<evidence type="ECO:0000256" key="3">
    <source>
        <dbReference type="ARBA" id="ARBA00022801"/>
    </source>
</evidence>
<organism evidence="14 15">
    <name type="scientific">Pseudomonas proteolytica</name>
    <dbReference type="NCBI Taxonomy" id="219574"/>
    <lineage>
        <taxon>Bacteria</taxon>
        <taxon>Pseudomonadati</taxon>
        <taxon>Pseudomonadota</taxon>
        <taxon>Gammaproteobacteria</taxon>
        <taxon>Pseudomonadales</taxon>
        <taxon>Pseudomonadaceae</taxon>
        <taxon>Pseudomonas</taxon>
    </lineage>
</organism>
<dbReference type="PROSITE" id="PS51257">
    <property type="entry name" value="PROKAR_LIPOPROTEIN"/>
    <property type="match status" value="1"/>
</dbReference>
<dbReference type="InterPro" id="IPR014016">
    <property type="entry name" value="UvrD-like_ATP-bd"/>
</dbReference>
<dbReference type="SUPFAM" id="SSF52540">
    <property type="entry name" value="P-loop containing nucleoside triphosphate hydrolases"/>
    <property type="match status" value="1"/>
</dbReference>
<feature type="binding site" evidence="12">
    <location>
        <begin position="27"/>
        <end position="34"/>
    </location>
    <ligand>
        <name>ATP</name>
        <dbReference type="ChEBI" id="CHEBI:30616"/>
    </ligand>
</feature>
<evidence type="ECO:0000313" key="14">
    <source>
        <dbReference type="EMBL" id="MCF5056302.1"/>
    </source>
</evidence>
<comment type="similarity">
    <text evidence="1">Belongs to the helicase family. UvrD subfamily.</text>
</comment>
<protein>
    <recommendedName>
        <fullName evidence="9">DNA 3'-5' helicase</fullName>
        <ecNumber evidence="9">5.6.2.4</ecNumber>
    </recommendedName>
    <alternativeName>
        <fullName evidence="10">DNA 3'-5' helicase II</fullName>
    </alternativeName>
</protein>
<dbReference type="InterPro" id="IPR013986">
    <property type="entry name" value="DExx_box_DNA_helicase_dom_sf"/>
</dbReference>
<keyword evidence="5 12" id="KW-0067">ATP-binding</keyword>
<dbReference type="GO" id="GO:0003677">
    <property type="term" value="F:DNA binding"/>
    <property type="evidence" value="ECO:0007669"/>
    <property type="project" value="UniProtKB-KW"/>
</dbReference>
<dbReference type="RefSeq" id="WP_203482186.1">
    <property type="nucleotide sequence ID" value="NZ_WKEB01000096.1"/>
</dbReference>
<dbReference type="CDD" id="cd17932">
    <property type="entry name" value="DEXQc_UvrD"/>
    <property type="match status" value="1"/>
</dbReference>
<dbReference type="InterPro" id="IPR000212">
    <property type="entry name" value="DNA_helicase_UvrD/REP"/>
</dbReference>
<name>A0AAW4ZXL7_9PSED</name>
<dbReference type="GO" id="GO:0043138">
    <property type="term" value="F:3'-5' DNA helicase activity"/>
    <property type="evidence" value="ECO:0007669"/>
    <property type="project" value="UniProtKB-EC"/>
</dbReference>
<dbReference type="EMBL" id="WKEW01000009">
    <property type="protein sequence ID" value="MCF5056302.1"/>
    <property type="molecule type" value="Genomic_DNA"/>
</dbReference>
<feature type="domain" description="UvrD-like helicase ATP-binding" evidence="13">
    <location>
        <begin position="6"/>
        <end position="281"/>
    </location>
</feature>
<evidence type="ECO:0000256" key="1">
    <source>
        <dbReference type="ARBA" id="ARBA00009922"/>
    </source>
</evidence>
<reference evidence="14 15" key="1">
    <citation type="submission" date="2019-11" db="EMBL/GenBank/DDBJ databases">
        <title>Epiphytic Pseudomonas syringae from cherry orchards.</title>
        <authorList>
            <person name="Hulin M.T."/>
        </authorList>
    </citation>
    <scope>NUCLEOTIDE SEQUENCE [LARGE SCALE GENOMIC DNA]</scope>
    <source>
        <strain evidence="14 15">PA-6-9F</strain>
    </source>
</reference>
<evidence type="ECO:0000256" key="10">
    <source>
        <dbReference type="ARBA" id="ARBA00034923"/>
    </source>
</evidence>
<dbReference type="GO" id="GO:0016787">
    <property type="term" value="F:hydrolase activity"/>
    <property type="evidence" value="ECO:0007669"/>
    <property type="project" value="UniProtKB-UniRule"/>
</dbReference>
<dbReference type="PANTHER" id="PTHR11070">
    <property type="entry name" value="UVRD / RECB / PCRA DNA HELICASE FAMILY MEMBER"/>
    <property type="match status" value="1"/>
</dbReference>
<keyword evidence="6" id="KW-0238">DNA-binding</keyword>